<proteinExistence type="predicted"/>
<dbReference type="HOGENOM" id="CLU_163587_0_0_1"/>
<organism evidence="1 2">
    <name type="scientific">Nematostella vectensis</name>
    <name type="common">Starlet sea anemone</name>
    <dbReference type="NCBI Taxonomy" id="45351"/>
    <lineage>
        <taxon>Eukaryota</taxon>
        <taxon>Metazoa</taxon>
        <taxon>Cnidaria</taxon>
        <taxon>Anthozoa</taxon>
        <taxon>Hexacorallia</taxon>
        <taxon>Actiniaria</taxon>
        <taxon>Edwardsiidae</taxon>
        <taxon>Nematostella</taxon>
    </lineage>
</organism>
<dbReference type="OMA" id="YTTEIMF"/>
<name>A7S3B0_NEMVE</name>
<dbReference type="Gene3D" id="3.30.420.40">
    <property type="match status" value="1"/>
</dbReference>
<dbReference type="PANTHER" id="PTHR11937">
    <property type="entry name" value="ACTIN"/>
    <property type="match status" value="1"/>
</dbReference>
<dbReference type="Pfam" id="PF00022">
    <property type="entry name" value="Actin"/>
    <property type="match status" value="1"/>
</dbReference>
<dbReference type="Gene3D" id="2.30.36.70">
    <property type="entry name" value="Actin, Chain A, domain 2"/>
    <property type="match status" value="1"/>
</dbReference>
<protein>
    <recommendedName>
        <fullName evidence="3">Actin-related protein 3</fullName>
    </recommendedName>
</protein>
<keyword evidence="2" id="KW-1185">Reference proteome</keyword>
<dbReference type="Proteomes" id="UP000001593">
    <property type="component" value="Unassembled WGS sequence"/>
</dbReference>
<dbReference type="eggNOG" id="KOG0678">
    <property type="taxonomic scope" value="Eukaryota"/>
</dbReference>
<evidence type="ECO:0008006" key="3">
    <source>
        <dbReference type="Google" id="ProtNLM"/>
    </source>
</evidence>
<dbReference type="FunFam" id="2.30.36.70:FF:000002">
    <property type="entry name" value="actin-related protein 3 isoform X1"/>
    <property type="match status" value="1"/>
</dbReference>
<dbReference type="InterPro" id="IPR043129">
    <property type="entry name" value="ATPase_NBD"/>
</dbReference>
<dbReference type="EMBL" id="DS469572">
    <property type="protein sequence ID" value="EDO41820.1"/>
    <property type="molecule type" value="Genomic_DNA"/>
</dbReference>
<accession>A7S3B0</accession>
<dbReference type="AlphaFoldDB" id="A7S3B0"/>
<dbReference type="STRING" id="45351.A7S3B0"/>
<evidence type="ECO:0000313" key="1">
    <source>
        <dbReference type="EMBL" id="EDO41820.1"/>
    </source>
</evidence>
<dbReference type="InParanoid" id="A7S3B0"/>
<reference evidence="1 2" key="1">
    <citation type="journal article" date="2007" name="Science">
        <title>Sea anemone genome reveals ancestral eumetazoan gene repertoire and genomic organization.</title>
        <authorList>
            <person name="Putnam N.H."/>
            <person name="Srivastava M."/>
            <person name="Hellsten U."/>
            <person name="Dirks B."/>
            <person name="Chapman J."/>
            <person name="Salamov A."/>
            <person name="Terry A."/>
            <person name="Shapiro H."/>
            <person name="Lindquist E."/>
            <person name="Kapitonov V.V."/>
            <person name="Jurka J."/>
            <person name="Genikhovich G."/>
            <person name="Grigoriev I.V."/>
            <person name="Lucas S.M."/>
            <person name="Steele R.E."/>
            <person name="Finnerty J.R."/>
            <person name="Technau U."/>
            <person name="Martindale M.Q."/>
            <person name="Rokhsar D.S."/>
        </authorList>
    </citation>
    <scope>NUCLEOTIDE SEQUENCE [LARGE SCALE GENOMIC DNA]</scope>
    <source>
        <strain evidence="2">CH2 X CH6</strain>
    </source>
</reference>
<dbReference type="InterPro" id="IPR004000">
    <property type="entry name" value="Actin"/>
</dbReference>
<evidence type="ECO:0000313" key="2">
    <source>
        <dbReference type="Proteomes" id="UP000001593"/>
    </source>
</evidence>
<dbReference type="SUPFAM" id="SSF53067">
    <property type="entry name" value="Actin-like ATPase domain"/>
    <property type="match status" value="1"/>
</dbReference>
<dbReference type="PhylomeDB" id="A7S3B0"/>
<gene>
    <name evidence="1" type="ORF">NEMVEDRAFT_v1g102847</name>
</gene>
<sequence length="124" mass="14061">MTGRQPACVIDNGTGYTKMGFAGNTEPQYILPTAIAIKESAKVGNKSLGRSAKGVEDLDFFIGDEAIDKPSYATKWPIRHAIVEDWDLMERFWEQCIFKYLRAEPEDHYFLLVSCVLIHYLNAI</sequence>